<sequence length="295" mass="31683">MDTNRVVAALKEKMGLPHGEVKPAAASSPAANAGASSRSTPSAQVAEAKDQIASVMSQQPADDGTKTVIEAKDQAINTLTERLSNMEASNSSLTEKLSQVLESMSQKPTPAAQPKVELPGLPSDLGERAPDEQLVLLGKAYGDLKASLEGTLQQRDQQLKQLLGPFAMELKEVSEMKDRQKVSRKYPKFDYEAHKTEMDALRNQLRGLTAVEAAELVAARTDPSILSVSDPVPHSDAYVPPPQAAASANQKEDTSRLQKELSGLIVDSHMKGRSAQANTLLDQLLGLKLGIRRAK</sequence>
<feature type="region of interest" description="Disordered" evidence="1">
    <location>
        <begin position="231"/>
        <end position="258"/>
    </location>
</feature>
<dbReference type="EMBL" id="MT144896">
    <property type="protein sequence ID" value="QJI01071.1"/>
    <property type="molecule type" value="Genomic_DNA"/>
</dbReference>
<feature type="compositionally biased region" description="Low complexity" evidence="1">
    <location>
        <begin position="24"/>
        <end position="39"/>
    </location>
</feature>
<organism evidence="2">
    <name type="scientific">viral metagenome</name>
    <dbReference type="NCBI Taxonomy" id="1070528"/>
    <lineage>
        <taxon>unclassified sequences</taxon>
        <taxon>metagenomes</taxon>
        <taxon>organismal metagenomes</taxon>
    </lineage>
</organism>
<feature type="region of interest" description="Disordered" evidence="1">
    <location>
        <begin position="82"/>
        <end position="120"/>
    </location>
</feature>
<reference evidence="2" key="1">
    <citation type="submission" date="2020-03" db="EMBL/GenBank/DDBJ databases">
        <title>The deep terrestrial virosphere.</title>
        <authorList>
            <person name="Holmfeldt K."/>
            <person name="Nilsson E."/>
            <person name="Simone D."/>
            <person name="Lopez-Fernandez M."/>
            <person name="Wu X."/>
            <person name="de Brujin I."/>
            <person name="Lundin D."/>
            <person name="Andersson A."/>
            <person name="Bertilsson S."/>
            <person name="Dopson M."/>
        </authorList>
    </citation>
    <scope>NUCLEOTIDE SEQUENCE</scope>
    <source>
        <strain evidence="3">MM415B02603</strain>
        <strain evidence="2">TM448A01863</strain>
        <strain evidence="4">TM448B02269</strain>
    </source>
</reference>
<protein>
    <submittedName>
        <fullName evidence="2">Uncharacterized protein</fullName>
    </submittedName>
</protein>
<evidence type="ECO:0000256" key="1">
    <source>
        <dbReference type="SAM" id="MobiDB-lite"/>
    </source>
</evidence>
<dbReference type="EMBL" id="MT144212">
    <property type="protein sequence ID" value="QJA50704.1"/>
    <property type="molecule type" value="Genomic_DNA"/>
</dbReference>
<feature type="compositionally biased region" description="Polar residues" evidence="1">
    <location>
        <begin position="82"/>
        <end position="108"/>
    </location>
</feature>
<name>A0A6H1ZT01_9ZZZZ</name>
<evidence type="ECO:0000313" key="4">
    <source>
        <dbReference type="EMBL" id="QJI01071.1"/>
    </source>
</evidence>
<proteinExistence type="predicted"/>
<gene>
    <name evidence="3" type="ORF">MM415B02603_0007</name>
    <name evidence="2" type="ORF">TM448A01863_0010</name>
    <name evidence="4" type="ORF">TM448B02269_0004</name>
</gene>
<dbReference type="EMBL" id="MT142825">
    <property type="protein sequence ID" value="QJA89137.1"/>
    <property type="molecule type" value="Genomic_DNA"/>
</dbReference>
<evidence type="ECO:0000313" key="3">
    <source>
        <dbReference type="EMBL" id="QJA89137.1"/>
    </source>
</evidence>
<evidence type="ECO:0000313" key="2">
    <source>
        <dbReference type="EMBL" id="QJA50704.1"/>
    </source>
</evidence>
<feature type="compositionally biased region" description="Basic and acidic residues" evidence="1">
    <location>
        <begin position="11"/>
        <end position="21"/>
    </location>
</feature>
<dbReference type="AlphaFoldDB" id="A0A6H1ZT01"/>
<accession>A0A6H1ZT01</accession>
<feature type="region of interest" description="Disordered" evidence="1">
    <location>
        <begin position="11"/>
        <end position="69"/>
    </location>
</feature>